<evidence type="ECO:0000313" key="2">
    <source>
        <dbReference type="Proteomes" id="UP001500711"/>
    </source>
</evidence>
<proteinExistence type="predicted"/>
<dbReference type="RefSeq" id="WP_346134233.1">
    <property type="nucleotide sequence ID" value="NZ_BAABBE010000023.1"/>
</dbReference>
<accession>A0ABP7BTV5</accession>
<dbReference type="Proteomes" id="UP001500711">
    <property type="component" value="Unassembled WGS sequence"/>
</dbReference>
<name>A0ABP7BTV5_9PSEU</name>
<organism evidence="1 2">
    <name type="scientific">Lentzea roselyniae</name>
    <dbReference type="NCBI Taxonomy" id="531940"/>
    <lineage>
        <taxon>Bacteria</taxon>
        <taxon>Bacillati</taxon>
        <taxon>Actinomycetota</taxon>
        <taxon>Actinomycetes</taxon>
        <taxon>Pseudonocardiales</taxon>
        <taxon>Pseudonocardiaceae</taxon>
        <taxon>Lentzea</taxon>
    </lineage>
</organism>
<comment type="caution">
    <text evidence="1">The sequence shown here is derived from an EMBL/GenBank/DDBJ whole genome shotgun (WGS) entry which is preliminary data.</text>
</comment>
<protein>
    <submittedName>
        <fullName evidence="1">Uncharacterized protein</fullName>
    </submittedName>
</protein>
<sequence>MTALPVEAITGYLRATGWYPQPRMWTTLTVWTHDDGAEVLVPARDGMNDAELRVRELLQGVAAREGRAVADVALDIATPPADMISVHTHPPDAPSGWSSLSFAVENLTSLTNVVHATTRAVDQGAYIGSRGRLPKKVHDMVGRMQVGPARAGSCVLPVRVPVDDYARRVLVRLNTALDAVRMAVAQDDLAAFRHAVVAGASADLCDALSGFAGEQAAWPFGFSFRWAAGDAPGHTVPEMTFDAGAGARIRAGARFLRTTQDLGTVTVTGLVRTARIDRMVQVDTVWMRLLNLTWFDAAVTAQKEKHPVTVSGRLVSEGRRAELKVDRFDVIDCEG</sequence>
<evidence type="ECO:0000313" key="1">
    <source>
        <dbReference type="EMBL" id="GAA3669808.1"/>
    </source>
</evidence>
<reference evidence="2" key="1">
    <citation type="journal article" date="2019" name="Int. J. Syst. Evol. Microbiol.">
        <title>The Global Catalogue of Microorganisms (GCM) 10K type strain sequencing project: providing services to taxonomists for standard genome sequencing and annotation.</title>
        <authorList>
            <consortium name="The Broad Institute Genomics Platform"/>
            <consortium name="The Broad Institute Genome Sequencing Center for Infectious Disease"/>
            <person name="Wu L."/>
            <person name="Ma J."/>
        </authorList>
    </citation>
    <scope>NUCLEOTIDE SEQUENCE [LARGE SCALE GENOMIC DNA]</scope>
    <source>
        <strain evidence="2">JCM 17494</strain>
    </source>
</reference>
<dbReference type="EMBL" id="BAABBE010000023">
    <property type="protein sequence ID" value="GAA3669808.1"/>
    <property type="molecule type" value="Genomic_DNA"/>
</dbReference>
<gene>
    <name evidence="1" type="ORF">GCM10022267_65720</name>
</gene>
<keyword evidence="2" id="KW-1185">Reference proteome</keyword>